<proteinExistence type="predicted"/>
<dbReference type="EMBL" id="JADEYR010000004">
    <property type="protein sequence ID" value="MBE9403678.1"/>
    <property type="molecule type" value="Genomic_DNA"/>
</dbReference>
<dbReference type="RefSeq" id="WP_193865426.1">
    <property type="nucleotide sequence ID" value="NZ_JADEYR010000004.1"/>
</dbReference>
<accession>A0ABR9W304</accession>
<comment type="caution">
    <text evidence="1">The sequence shown here is derived from an EMBL/GenBank/DDBJ whole genome shotgun (WGS) entry which is preliminary data.</text>
</comment>
<name>A0ABR9W304_9MICO</name>
<evidence type="ECO:0000313" key="2">
    <source>
        <dbReference type="Proteomes" id="UP000644727"/>
    </source>
</evidence>
<keyword evidence="2" id="KW-1185">Reference proteome</keyword>
<evidence type="ECO:0000313" key="1">
    <source>
        <dbReference type="EMBL" id="MBE9403678.1"/>
    </source>
</evidence>
<organism evidence="1 2">
    <name type="scientific">Brachybacterium epidermidis</name>
    <dbReference type="NCBI Taxonomy" id="2781983"/>
    <lineage>
        <taxon>Bacteria</taxon>
        <taxon>Bacillati</taxon>
        <taxon>Actinomycetota</taxon>
        <taxon>Actinomycetes</taxon>
        <taxon>Micrococcales</taxon>
        <taxon>Dermabacteraceae</taxon>
        <taxon>Brachybacterium</taxon>
    </lineage>
</organism>
<reference evidence="1 2" key="1">
    <citation type="submission" date="2020-10" db="EMBL/GenBank/DDBJ databases">
        <title>Draft genome and description of Brachybacterium epidermidis sp nov.</title>
        <authorList>
            <person name="Boxberger M."/>
            <person name="La Scola B."/>
        </authorList>
    </citation>
    <scope>NUCLEOTIDE SEQUENCE [LARGE SCALE GENOMIC DNA]</scope>
    <source>
        <strain evidence="1 2">Marseille-Q2903</strain>
    </source>
</reference>
<protein>
    <submittedName>
        <fullName evidence="1">Uncharacterized protein</fullName>
    </submittedName>
</protein>
<sequence length="133" mass="14167">MGALAAAALTGCSVLRKDRAELITEAVLEIPGVTGASLRTGTNNRFLQYVAGDVEIDATSASTGLGIYDDVMRTAVTILHERDEPDTRVGGITGRLPDGTELTALELHPEFPTEDHRLDYVGASSLYSRYGLS</sequence>
<gene>
    <name evidence="1" type="ORF">IOE58_05580</name>
</gene>
<dbReference type="Proteomes" id="UP000644727">
    <property type="component" value="Unassembled WGS sequence"/>
</dbReference>